<feature type="compositionally biased region" description="Basic residues" evidence="1">
    <location>
        <begin position="421"/>
        <end position="443"/>
    </location>
</feature>
<dbReference type="EMBL" id="CADCWC010000226">
    <property type="protein sequence ID" value="CAA9536971.1"/>
    <property type="molecule type" value="Genomic_DNA"/>
</dbReference>
<feature type="region of interest" description="Disordered" evidence="1">
    <location>
        <begin position="91"/>
        <end position="183"/>
    </location>
</feature>
<feature type="region of interest" description="Disordered" evidence="1">
    <location>
        <begin position="585"/>
        <end position="636"/>
    </location>
</feature>
<feature type="compositionally biased region" description="Basic and acidic residues" evidence="1">
    <location>
        <begin position="10"/>
        <end position="23"/>
    </location>
</feature>
<feature type="compositionally biased region" description="Basic and acidic residues" evidence="1">
    <location>
        <begin position="293"/>
        <end position="303"/>
    </location>
</feature>
<feature type="compositionally biased region" description="Basic residues" evidence="1">
    <location>
        <begin position="506"/>
        <end position="524"/>
    </location>
</feature>
<feature type="compositionally biased region" description="Basic residues" evidence="1">
    <location>
        <begin position="395"/>
        <end position="406"/>
    </location>
</feature>
<feature type="compositionally biased region" description="Low complexity" evidence="1">
    <location>
        <begin position="256"/>
        <end position="292"/>
    </location>
</feature>
<feature type="region of interest" description="Disordered" evidence="1">
    <location>
        <begin position="1"/>
        <end position="79"/>
    </location>
</feature>
<feature type="compositionally biased region" description="Basic residues" evidence="1">
    <location>
        <begin position="483"/>
        <end position="493"/>
    </location>
</feature>
<feature type="compositionally biased region" description="Basic and acidic residues" evidence="1">
    <location>
        <begin position="444"/>
        <end position="458"/>
    </location>
</feature>
<sequence length="636" mass="70295">ANRPPPSLVGHEDARGRADDHRLHGAARARLRRRRALRRAPGGGLGRSDRRRRAARRLSAPGRPGPRRGQPQPGPHDADLLRPAVHRRVASVAAPGGQRAGRPPRLGARVDRAPSPRHPGAELPARVPREPRRRRRAGHRATARRRLSRRPHAASRAGARRGGARAGRARRRPAARRLAVHARTARARVGLGRRQAAAAGDRQGVVERPPRRRLRVRVAARARRALQPLRARLGGVGRLLAARPGTSLRQRDRDQPAAPARPRAAGSGPARGDPRGGLRLRARGAAAPALGRGDARGRDDARRAATAAPAAAAAAARGSRRPCGRPGRHERRRVVELERVRRGSPADRQAERRAEEAVLRPAGGATRGGEGLAAGRRPLGAARRDDDERHGPRRDARRHRRRHRPQLRPLRPVGPRQRDRLARRRPRGHRRRRRVDRRLRLRGSRGDRRAPRGADDAARAAPQHGGAARAQPRAVTRPGAVRVHPRRRQRHLPVRPEQALEPAAGRSRRRLRLRHHRAVHRGPRRRTDGHAPLGPEPPGPRALHRRDGVDPGRRLAAGRRLRERPLDGARLGGLRPLAELRDAGALRRARARDRRSLPCARRVGADDDDARHREPDGPLPRPSRLILQQHPGGGRM</sequence>
<proteinExistence type="predicted"/>
<dbReference type="AlphaFoldDB" id="A0A6J4U2G5"/>
<feature type="compositionally biased region" description="Low complexity" evidence="1">
    <location>
        <begin position="459"/>
        <end position="472"/>
    </location>
</feature>
<feature type="compositionally biased region" description="Basic and acidic residues" evidence="1">
    <location>
        <begin position="382"/>
        <end position="394"/>
    </location>
</feature>
<feature type="compositionally biased region" description="Basic and acidic residues" evidence="1">
    <location>
        <begin position="603"/>
        <end position="616"/>
    </location>
</feature>
<feature type="region of interest" description="Disordered" evidence="1">
    <location>
        <begin position="241"/>
        <end position="561"/>
    </location>
</feature>
<gene>
    <name evidence="2" type="ORF">AVDCRST_MAG79-1470</name>
</gene>
<reference evidence="2" key="1">
    <citation type="submission" date="2020-02" db="EMBL/GenBank/DDBJ databases">
        <authorList>
            <person name="Meier V. D."/>
        </authorList>
    </citation>
    <scope>NUCLEOTIDE SEQUENCE</scope>
    <source>
        <strain evidence="2">AVDCRST_MAG79</strain>
    </source>
</reference>
<feature type="compositionally biased region" description="Basic residues" evidence="1">
    <location>
        <begin position="318"/>
        <end position="332"/>
    </location>
</feature>
<name>A0A6J4U2G5_9ACTN</name>
<evidence type="ECO:0000256" key="1">
    <source>
        <dbReference type="SAM" id="MobiDB-lite"/>
    </source>
</evidence>
<feature type="compositionally biased region" description="Basic residues" evidence="1">
    <location>
        <begin position="24"/>
        <end position="38"/>
    </location>
</feature>
<evidence type="ECO:0000313" key="2">
    <source>
        <dbReference type="EMBL" id="CAA9536971.1"/>
    </source>
</evidence>
<feature type="compositionally biased region" description="Basic residues" evidence="1">
    <location>
        <begin position="131"/>
        <end position="183"/>
    </location>
</feature>
<feature type="non-terminal residue" evidence="2">
    <location>
        <position position="1"/>
    </location>
</feature>
<protein>
    <submittedName>
        <fullName evidence="2">Uncharacterized protein</fullName>
    </submittedName>
</protein>
<feature type="compositionally biased region" description="Basic and acidic residues" evidence="1">
    <location>
        <begin position="333"/>
        <end position="358"/>
    </location>
</feature>
<feature type="non-terminal residue" evidence="2">
    <location>
        <position position="636"/>
    </location>
</feature>
<organism evidence="2">
    <name type="scientific">uncultured Thermoleophilia bacterium</name>
    <dbReference type="NCBI Taxonomy" id="1497501"/>
    <lineage>
        <taxon>Bacteria</taxon>
        <taxon>Bacillati</taxon>
        <taxon>Actinomycetota</taxon>
        <taxon>Thermoleophilia</taxon>
        <taxon>environmental samples</taxon>
    </lineage>
</organism>
<accession>A0A6J4U2G5</accession>
<feature type="compositionally biased region" description="Low complexity" evidence="1">
    <location>
        <begin position="304"/>
        <end position="317"/>
    </location>
</feature>
<feature type="compositionally biased region" description="Low complexity" evidence="1">
    <location>
        <begin position="57"/>
        <end position="71"/>
    </location>
</feature>